<comment type="caution">
    <text evidence="11">The sequence shown here is derived from an EMBL/GenBank/DDBJ whole genome shotgun (WGS) entry which is preliminary data.</text>
</comment>
<dbReference type="InterPro" id="IPR006062">
    <property type="entry name" value="His_biosynth"/>
</dbReference>
<dbReference type="PANTHER" id="PTHR43090:SF2">
    <property type="entry name" value="1-(5-PHOSPHORIBOSYL)-5-[(5-PHOSPHORIBOSYLAMINO)METHYLIDENEAMINO] IMIDAZOLE-4-CARBOXAMIDE ISOMERASE"/>
    <property type="match status" value="1"/>
</dbReference>
<dbReference type="Pfam" id="PF00977">
    <property type="entry name" value="His_biosynth"/>
    <property type="match status" value="1"/>
</dbReference>
<dbReference type="InterPro" id="IPR013785">
    <property type="entry name" value="Aldolase_TIM"/>
</dbReference>
<proteinExistence type="inferred from homology"/>
<dbReference type="SUPFAM" id="SSF51366">
    <property type="entry name" value="Ribulose-phoshate binding barrel"/>
    <property type="match status" value="1"/>
</dbReference>
<comment type="pathway">
    <text evidence="3 9">Amino-acid biosynthesis; L-histidine biosynthesis; L-histidine from 5-phospho-alpha-D-ribose 1-diphosphate: step 4/9.</text>
</comment>
<evidence type="ECO:0000256" key="10">
    <source>
        <dbReference type="RuleBase" id="RU003657"/>
    </source>
</evidence>
<dbReference type="InterPro" id="IPR044524">
    <property type="entry name" value="Isoase_HisA-like"/>
</dbReference>
<keyword evidence="5 9" id="KW-0963">Cytoplasm</keyword>
<comment type="similarity">
    <text evidence="4 9 10">Belongs to the HisA/HisF family.</text>
</comment>
<keyword evidence="6 9" id="KW-0028">Amino-acid biosynthesis</keyword>
<dbReference type="Proteomes" id="UP001168552">
    <property type="component" value="Unassembled WGS sequence"/>
</dbReference>
<evidence type="ECO:0000256" key="9">
    <source>
        <dbReference type="HAMAP-Rule" id="MF_01014"/>
    </source>
</evidence>
<comment type="caution">
    <text evidence="9">Lacks conserved residue(s) required for the propagation of feature annotation.</text>
</comment>
<keyword evidence="8 9" id="KW-0413">Isomerase</keyword>
<comment type="catalytic activity">
    <reaction evidence="1 9">
        <text>1-(5-phospho-beta-D-ribosyl)-5-[(5-phospho-beta-D-ribosylamino)methylideneamino]imidazole-4-carboxamide = 5-[(5-phospho-1-deoxy-D-ribulos-1-ylimino)methylamino]-1-(5-phospho-beta-D-ribosyl)imidazole-4-carboxamide</text>
        <dbReference type="Rhea" id="RHEA:15469"/>
        <dbReference type="ChEBI" id="CHEBI:58435"/>
        <dbReference type="ChEBI" id="CHEBI:58525"/>
        <dbReference type="EC" id="5.3.1.16"/>
    </reaction>
</comment>
<accession>A0ABT8F239</accession>
<dbReference type="EMBL" id="JAUHJS010000002">
    <property type="protein sequence ID" value="MDN4164512.1"/>
    <property type="molecule type" value="Genomic_DNA"/>
</dbReference>
<evidence type="ECO:0000313" key="12">
    <source>
        <dbReference type="Proteomes" id="UP001168552"/>
    </source>
</evidence>
<dbReference type="PANTHER" id="PTHR43090">
    <property type="entry name" value="1-(5-PHOSPHORIBOSYL)-5-[(5-PHOSPHORIBOSYLAMINO)METHYLIDENEAMINO] IMIDAZOLE-4-CARBOXAMIDE ISOMERASE"/>
    <property type="match status" value="1"/>
</dbReference>
<keyword evidence="12" id="KW-1185">Reference proteome</keyword>
<dbReference type="CDD" id="cd04732">
    <property type="entry name" value="HisA"/>
    <property type="match status" value="1"/>
</dbReference>
<dbReference type="RefSeq" id="WP_320003041.1">
    <property type="nucleotide sequence ID" value="NZ_JAUHJS010000002.1"/>
</dbReference>
<dbReference type="InterPro" id="IPR023016">
    <property type="entry name" value="HisA/PriA"/>
</dbReference>
<evidence type="ECO:0000256" key="3">
    <source>
        <dbReference type="ARBA" id="ARBA00005133"/>
    </source>
</evidence>
<evidence type="ECO:0000313" key="11">
    <source>
        <dbReference type="EMBL" id="MDN4164512.1"/>
    </source>
</evidence>
<dbReference type="EC" id="5.3.1.16" evidence="9"/>
<reference evidence="11" key="1">
    <citation type="submission" date="2023-06" db="EMBL/GenBank/DDBJ databases">
        <title>Cytophagales bacterium Strain LB-30, isolated from soil.</title>
        <authorList>
            <person name="Liu B."/>
        </authorList>
    </citation>
    <scope>NUCLEOTIDE SEQUENCE</scope>
    <source>
        <strain evidence="11">LB-30</strain>
    </source>
</reference>
<evidence type="ECO:0000256" key="1">
    <source>
        <dbReference type="ARBA" id="ARBA00000901"/>
    </source>
</evidence>
<evidence type="ECO:0000256" key="2">
    <source>
        <dbReference type="ARBA" id="ARBA00004496"/>
    </source>
</evidence>
<evidence type="ECO:0000256" key="7">
    <source>
        <dbReference type="ARBA" id="ARBA00023102"/>
    </source>
</evidence>
<evidence type="ECO:0000256" key="6">
    <source>
        <dbReference type="ARBA" id="ARBA00022605"/>
    </source>
</evidence>
<evidence type="ECO:0000256" key="4">
    <source>
        <dbReference type="ARBA" id="ARBA00009667"/>
    </source>
</evidence>
<evidence type="ECO:0000256" key="5">
    <source>
        <dbReference type="ARBA" id="ARBA00022490"/>
    </source>
</evidence>
<keyword evidence="7 9" id="KW-0368">Histidine biosynthesis</keyword>
<dbReference type="GO" id="GO:0016853">
    <property type="term" value="F:isomerase activity"/>
    <property type="evidence" value="ECO:0007669"/>
    <property type="project" value="UniProtKB-KW"/>
</dbReference>
<protein>
    <recommendedName>
        <fullName evidence="9">1-(5-phosphoribosyl)-5-[(5-phosphoribosylamino)methylideneamino] imidazole-4-carboxamide isomerase</fullName>
        <ecNumber evidence="9">5.3.1.16</ecNumber>
    </recommendedName>
    <alternativeName>
        <fullName evidence="9">Phosphoribosylformimino-5-aminoimidazole carboxamide ribotide isomerase</fullName>
    </alternativeName>
</protein>
<name>A0ABT8F239_9BACT</name>
<dbReference type="InterPro" id="IPR011060">
    <property type="entry name" value="RibuloseP-bd_barrel"/>
</dbReference>
<gene>
    <name evidence="9" type="primary">hisA</name>
    <name evidence="11" type="ORF">QWY31_03310</name>
</gene>
<evidence type="ECO:0000256" key="8">
    <source>
        <dbReference type="ARBA" id="ARBA00023235"/>
    </source>
</evidence>
<dbReference type="Gene3D" id="3.20.20.70">
    <property type="entry name" value="Aldolase class I"/>
    <property type="match status" value="1"/>
</dbReference>
<feature type="active site" description="Proton donor" evidence="9">
    <location>
        <position position="131"/>
    </location>
</feature>
<comment type="subcellular location">
    <subcellularLocation>
        <location evidence="2 9">Cytoplasm</location>
    </subcellularLocation>
</comment>
<sequence>MIQIIPSITIIEGKVVRLKQGDFSSEKVYDSNPLDVAKRFEDHGIKVVHLVDLDGALKGEPVAYHALEAIAGHTNLEVDFTGGVMTDGDVMKAFEYGAKYITAGTIAHQDPEQFASWVLSYGREKMTLSADAQNNKIAVKGWQKATQIDLFEHIEFFYNRGLKYVKTTDISKDGVMEGPAFDLYADILKRFPNICILASGGVRHVDDIRQLNEMGVFAVIFGRAYYEGKIKLEDLKEFLV</sequence>
<organism evidence="11 12">
    <name type="scientific">Shiella aurantiaca</name>
    <dbReference type="NCBI Taxonomy" id="3058365"/>
    <lineage>
        <taxon>Bacteria</taxon>
        <taxon>Pseudomonadati</taxon>
        <taxon>Bacteroidota</taxon>
        <taxon>Cytophagia</taxon>
        <taxon>Cytophagales</taxon>
        <taxon>Shiellaceae</taxon>
        <taxon>Shiella</taxon>
    </lineage>
</organism>
<dbReference type="HAMAP" id="MF_01014">
    <property type="entry name" value="HisA"/>
    <property type="match status" value="1"/>
</dbReference>